<evidence type="ECO:0000256" key="1">
    <source>
        <dbReference type="SAM" id="SignalP"/>
    </source>
</evidence>
<dbReference type="OrthoDB" id="6371598at2759"/>
<sequence length="83" mass="8724">MKGYAIFFLALAAGTLACDCDYHPGGCVISKAPKEGWKCKCRYKGAWTCDGLELQCDKGETCPANCSSHACCLEGGGDCGGYN</sequence>
<keyword evidence="1" id="KW-0732">Signal</keyword>
<reference evidence="2 3" key="1">
    <citation type="submission" date="2016-07" db="EMBL/GenBank/DDBJ databases">
        <title>Comparative genomics of the entomopathogenic fungus Beauveria bassiana.</title>
        <authorList>
            <person name="Valero Jimenez C.A."/>
            <person name="Zwaan B.J."/>
            <person name="Van Kan J.A."/>
            <person name="Takken W."/>
            <person name="Debets A.J."/>
            <person name="Schoustra S.E."/>
            <person name="Koenraadt C.J."/>
        </authorList>
    </citation>
    <scope>NUCLEOTIDE SEQUENCE [LARGE SCALE GENOMIC DNA]</scope>
    <source>
        <strain evidence="2 3">ARSEF 8028</strain>
    </source>
</reference>
<name>A0A2S7YBI6_BEABA</name>
<evidence type="ECO:0000313" key="2">
    <source>
        <dbReference type="EMBL" id="PQK13548.1"/>
    </source>
</evidence>
<dbReference type="EMBL" id="JRHA01000004">
    <property type="protein sequence ID" value="PQK13548.1"/>
    <property type="molecule type" value="Genomic_DNA"/>
</dbReference>
<feature type="signal peptide" evidence="1">
    <location>
        <begin position="1"/>
        <end position="17"/>
    </location>
</feature>
<gene>
    <name evidence="2" type="ORF">BB8028_0004g04790</name>
</gene>
<protein>
    <submittedName>
        <fullName evidence="2">Uncharacterized protein</fullName>
    </submittedName>
</protein>
<dbReference type="PROSITE" id="PS51257">
    <property type="entry name" value="PROKAR_LIPOPROTEIN"/>
    <property type="match status" value="1"/>
</dbReference>
<feature type="chain" id="PRO_5015448001" evidence="1">
    <location>
        <begin position="18"/>
        <end position="83"/>
    </location>
</feature>
<accession>A0A2S7YBI6</accession>
<dbReference type="AlphaFoldDB" id="A0A2S7YBI6"/>
<organism evidence="2 3">
    <name type="scientific">Beauveria bassiana</name>
    <name type="common">White muscardine disease fungus</name>
    <name type="synonym">Tritirachium shiotae</name>
    <dbReference type="NCBI Taxonomy" id="176275"/>
    <lineage>
        <taxon>Eukaryota</taxon>
        <taxon>Fungi</taxon>
        <taxon>Dikarya</taxon>
        <taxon>Ascomycota</taxon>
        <taxon>Pezizomycotina</taxon>
        <taxon>Sordariomycetes</taxon>
        <taxon>Hypocreomycetidae</taxon>
        <taxon>Hypocreales</taxon>
        <taxon>Cordycipitaceae</taxon>
        <taxon>Beauveria</taxon>
    </lineage>
</organism>
<proteinExistence type="predicted"/>
<evidence type="ECO:0000313" key="3">
    <source>
        <dbReference type="Proteomes" id="UP000237441"/>
    </source>
</evidence>
<dbReference type="Proteomes" id="UP000237441">
    <property type="component" value="Unassembled WGS sequence"/>
</dbReference>
<comment type="caution">
    <text evidence="2">The sequence shown here is derived from an EMBL/GenBank/DDBJ whole genome shotgun (WGS) entry which is preliminary data.</text>
</comment>